<dbReference type="Pfam" id="PF04321">
    <property type="entry name" value="RmlD_sub_bind"/>
    <property type="match status" value="1"/>
</dbReference>
<sequence length="239" mass="27166">MSILVTGGSGALGTELKKILDDILAPTHRELDVTDKKSVEEYIKNHDIDTVIHTAALTHIRPCEENKALAWKTNVGGTKNLVDVVQDAKKNIKFVYISTACVFDGHTGMYKESSIPYPENFYALTKLIGEYEVNKLSEYLIIRTNFVAKKRWPYPKAFTDRFGTYLFAQDVAQGVKDVHMENMDGCVHIVGDKKISMFELAKMTTPEIEPMTIKEYSGPRLTMDMSLDTERWKKYKISQ</sequence>
<dbReference type="PANTHER" id="PTHR10491">
    <property type="entry name" value="DTDP-4-DEHYDRORHAMNOSE REDUCTASE"/>
    <property type="match status" value="1"/>
</dbReference>
<dbReference type="PANTHER" id="PTHR10491:SF4">
    <property type="entry name" value="METHIONINE ADENOSYLTRANSFERASE 2 SUBUNIT BETA"/>
    <property type="match status" value="1"/>
</dbReference>
<dbReference type="InterPro" id="IPR036291">
    <property type="entry name" value="NAD(P)-bd_dom_sf"/>
</dbReference>
<reference evidence="3" key="1">
    <citation type="submission" date="2016-12" db="EMBL/GenBank/DDBJ databases">
        <authorList>
            <person name="Herbold C."/>
        </authorList>
    </citation>
    <scope>NUCLEOTIDE SEQUENCE [LARGE SCALE GENOMIC DNA]</scope>
</reference>
<proteinExistence type="predicted"/>
<dbReference type="Gene3D" id="3.40.50.720">
    <property type="entry name" value="NAD(P)-binding Rossmann-like Domain"/>
    <property type="match status" value="1"/>
</dbReference>
<dbReference type="OrthoDB" id="4907at2157"/>
<dbReference type="InterPro" id="IPR005913">
    <property type="entry name" value="dTDP_dehydrorham_reduct"/>
</dbReference>
<dbReference type="RefSeq" id="WP_101008892.1">
    <property type="nucleotide sequence ID" value="NZ_FRFC01000001.1"/>
</dbReference>
<protein>
    <submittedName>
        <fullName evidence="2">dTDP-4-dehydrorhamnose reductase</fullName>
    </submittedName>
</protein>
<feature type="domain" description="RmlD-like substrate binding" evidence="1">
    <location>
        <begin position="1"/>
        <end position="202"/>
    </location>
</feature>
<dbReference type="EMBL" id="FRFC01000001">
    <property type="protein sequence ID" value="SHO42688.1"/>
    <property type="molecule type" value="Genomic_DNA"/>
</dbReference>
<organism evidence="2 3">
    <name type="scientific">Nitrosotalea sinensis</name>
    <dbReference type="NCBI Taxonomy" id="1499975"/>
    <lineage>
        <taxon>Archaea</taxon>
        <taxon>Nitrososphaerota</taxon>
        <taxon>Nitrososphaeria</taxon>
        <taxon>Nitrosotaleales</taxon>
        <taxon>Nitrosotaleaceae</taxon>
        <taxon>Nitrosotalea</taxon>
    </lineage>
</organism>
<keyword evidence="3" id="KW-1185">Reference proteome</keyword>
<name>A0A2H1EEL8_9ARCH</name>
<accession>A0A2H1EEL8</accession>
<dbReference type="SUPFAM" id="SSF51735">
    <property type="entry name" value="NAD(P)-binding Rossmann-fold domains"/>
    <property type="match status" value="1"/>
</dbReference>
<dbReference type="Proteomes" id="UP000232412">
    <property type="component" value="Unassembled WGS sequence"/>
</dbReference>
<dbReference type="AlphaFoldDB" id="A0A2H1EEL8"/>
<dbReference type="InterPro" id="IPR029903">
    <property type="entry name" value="RmlD-like-bd"/>
</dbReference>
<evidence type="ECO:0000313" key="3">
    <source>
        <dbReference type="Proteomes" id="UP000232412"/>
    </source>
</evidence>
<gene>
    <name evidence="2" type="ORF">NSIN_10133</name>
</gene>
<evidence type="ECO:0000313" key="2">
    <source>
        <dbReference type="EMBL" id="SHO42688.1"/>
    </source>
</evidence>
<evidence type="ECO:0000259" key="1">
    <source>
        <dbReference type="Pfam" id="PF04321"/>
    </source>
</evidence>